<dbReference type="InterPro" id="IPR009100">
    <property type="entry name" value="AcylCoA_DH/oxidase_NM_dom_sf"/>
</dbReference>
<dbReference type="Proteomes" id="UP000434209">
    <property type="component" value="Chromosome 2"/>
</dbReference>
<proteinExistence type="inferred from homology"/>
<dbReference type="InterPro" id="IPR009075">
    <property type="entry name" value="AcylCo_DH/oxidase_C"/>
</dbReference>
<evidence type="ECO:0000256" key="3">
    <source>
        <dbReference type="ARBA" id="ARBA00022630"/>
    </source>
</evidence>
<dbReference type="FunFam" id="1.20.140.10:FF:000001">
    <property type="entry name" value="Acyl-CoA dehydrogenase"/>
    <property type="match status" value="1"/>
</dbReference>
<dbReference type="SUPFAM" id="SSF56645">
    <property type="entry name" value="Acyl-CoA dehydrogenase NM domain-like"/>
    <property type="match status" value="1"/>
</dbReference>
<keyword evidence="5" id="KW-0560">Oxidoreductase</keyword>
<sequence>MTRSQARRVRFSKGTKLNAAVDTHLHDALAWPFFEDRHRALAAGIETWSREHLAHVPHDDVDATCRVLVRKLGEAGWLRYGVGGTAYGGHGDTIDTRAVCLLRETLAKHSGLADFALAMQGLGSGAISLAGNDTQKSRYLPRVARGEAIAAFALSEPEAGSDVAAMALAARTDGDDYVLDGEKTWISNGGIADFYVVFARTGEAPGARGISAFVVDADTPGLEIAERIDVIAPHPLARLRFTGARVKRSQMLGVPGEGFKIAMRTLDIFRTSVAAASLGFARRAMAEGIARAASRKMFGQTLGDFQLTQAKLAQMALTIDSSALLVYRAAWLRDQGASVTREAAMAKWHASEGAQQVIDAAVQLWGGMGVQSGNIVESLYREIRSLRIYEGATEVQQLIVGRDLLKAYNAA</sequence>
<dbReference type="PROSITE" id="PS00072">
    <property type="entry name" value="ACYL_COA_DH_1"/>
    <property type="match status" value="1"/>
</dbReference>
<dbReference type="InterPro" id="IPR046373">
    <property type="entry name" value="Acyl-CoA_Oxase/DH_mid-dom_sf"/>
</dbReference>
<feature type="domain" description="Acyl-CoA dehydrogenase/oxidase N-terminal" evidence="8">
    <location>
        <begin position="36"/>
        <end position="147"/>
    </location>
</feature>
<evidence type="ECO:0000259" key="8">
    <source>
        <dbReference type="Pfam" id="PF02771"/>
    </source>
</evidence>
<dbReference type="Pfam" id="PF00441">
    <property type="entry name" value="Acyl-CoA_dh_1"/>
    <property type="match status" value="1"/>
</dbReference>
<evidence type="ECO:0000259" key="6">
    <source>
        <dbReference type="Pfam" id="PF00441"/>
    </source>
</evidence>
<dbReference type="GO" id="GO:0003995">
    <property type="term" value="F:acyl-CoA dehydrogenase activity"/>
    <property type="evidence" value="ECO:0007669"/>
    <property type="project" value="InterPro"/>
</dbReference>
<organism evidence="9 10">
    <name type="scientific">Paraburkholderia acidiphila</name>
    <dbReference type="NCBI Taxonomy" id="2571747"/>
    <lineage>
        <taxon>Bacteria</taxon>
        <taxon>Pseudomonadati</taxon>
        <taxon>Pseudomonadota</taxon>
        <taxon>Betaproteobacteria</taxon>
        <taxon>Burkholderiales</taxon>
        <taxon>Burkholderiaceae</taxon>
        <taxon>Paraburkholderia</taxon>
    </lineage>
</organism>
<comment type="cofactor">
    <cofactor evidence="1">
        <name>FAD</name>
        <dbReference type="ChEBI" id="CHEBI:57692"/>
    </cofactor>
</comment>
<dbReference type="InterPro" id="IPR006089">
    <property type="entry name" value="Acyl-CoA_DH_CS"/>
</dbReference>
<evidence type="ECO:0000256" key="5">
    <source>
        <dbReference type="ARBA" id="ARBA00023002"/>
    </source>
</evidence>
<evidence type="ECO:0000256" key="1">
    <source>
        <dbReference type="ARBA" id="ARBA00001974"/>
    </source>
</evidence>
<dbReference type="GO" id="GO:0050660">
    <property type="term" value="F:flavin adenine dinucleotide binding"/>
    <property type="evidence" value="ECO:0007669"/>
    <property type="project" value="InterPro"/>
</dbReference>
<dbReference type="OrthoDB" id="9770681at2"/>
<dbReference type="SUPFAM" id="SSF47203">
    <property type="entry name" value="Acyl-CoA dehydrogenase C-terminal domain-like"/>
    <property type="match status" value="1"/>
</dbReference>
<reference evidence="9 10" key="1">
    <citation type="submission" date="2019-12" db="EMBL/GenBank/DDBJ databases">
        <title>Paraburkholderia acidiphila 7Q-K02 sp. nov and Paraburkholderia acidisoli DHF22 sp. nov., two strains isolated from forest soil.</title>
        <authorList>
            <person name="Gao Z."/>
            <person name="Qiu L."/>
        </authorList>
    </citation>
    <scope>NUCLEOTIDE SEQUENCE [LARGE SCALE GENOMIC DNA]</scope>
    <source>
        <strain evidence="9 10">7Q-K02</strain>
    </source>
</reference>
<dbReference type="InterPro" id="IPR013786">
    <property type="entry name" value="AcylCoA_DH/ox_N"/>
</dbReference>
<protein>
    <submittedName>
        <fullName evidence="9">Acyl-CoA dehydrogenase</fullName>
    </submittedName>
</protein>
<keyword evidence="3" id="KW-0285">Flavoprotein</keyword>
<evidence type="ECO:0000256" key="4">
    <source>
        <dbReference type="ARBA" id="ARBA00022827"/>
    </source>
</evidence>
<feature type="domain" description="Acyl-CoA dehydrogenase/oxidase C-terminal" evidence="6">
    <location>
        <begin position="256"/>
        <end position="404"/>
    </location>
</feature>
<dbReference type="FunFam" id="2.40.110.10:FF:000002">
    <property type="entry name" value="Acyl-CoA dehydrogenase fadE12"/>
    <property type="match status" value="1"/>
</dbReference>
<evidence type="ECO:0000256" key="2">
    <source>
        <dbReference type="ARBA" id="ARBA00009347"/>
    </source>
</evidence>
<dbReference type="AlphaFoldDB" id="A0A7Z2G8K4"/>
<dbReference type="PANTHER" id="PTHR43884">
    <property type="entry name" value="ACYL-COA DEHYDROGENASE"/>
    <property type="match status" value="1"/>
</dbReference>
<keyword evidence="10" id="KW-1185">Reference proteome</keyword>
<dbReference type="Pfam" id="PF02770">
    <property type="entry name" value="Acyl-CoA_dh_M"/>
    <property type="match status" value="1"/>
</dbReference>
<evidence type="ECO:0000259" key="7">
    <source>
        <dbReference type="Pfam" id="PF02770"/>
    </source>
</evidence>
<comment type="similarity">
    <text evidence="2">Belongs to the acyl-CoA dehydrogenase family.</text>
</comment>
<gene>
    <name evidence="9" type="ORF">FAZ97_19905</name>
</gene>
<keyword evidence="4" id="KW-0274">FAD</keyword>
<dbReference type="Gene3D" id="2.40.110.10">
    <property type="entry name" value="Butyryl-CoA Dehydrogenase, subunit A, domain 2"/>
    <property type="match status" value="1"/>
</dbReference>
<dbReference type="PANTHER" id="PTHR43884:SF22">
    <property type="entry name" value="BLR3437 PROTEIN"/>
    <property type="match status" value="1"/>
</dbReference>
<dbReference type="Pfam" id="PF02771">
    <property type="entry name" value="Acyl-CoA_dh_N"/>
    <property type="match status" value="1"/>
</dbReference>
<dbReference type="InterPro" id="IPR006091">
    <property type="entry name" value="Acyl-CoA_Oxase/DH_mid-dom"/>
</dbReference>
<dbReference type="EMBL" id="CP046910">
    <property type="protein sequence ID" value="QGZ57193.1"/>
    <property type="molecule type" value="Genomic_DNA"/>
</dbReference>
<dbReference type="InterPro" id="IPR037069">
    <property type="entry name" value="AcylCoA_DH/ox_N_sf"/>
</dbReference>
<feature type="domain" description="Acyl-CoA oxidase/dehydrogenase middle" evidence="7">
    <location>
        <begin position="151"/>
        <end position="241"/>
    </location>
</feature>
<evidence type="ECO:0000313" key="10">
    <source>
        <dbReference type="Proteomes" id="UP000434209"/>
    </source>
</evidence>
<dbReference type="Gene3D" id="1.20.140.10">
    <property type="entry name" value="Butyryl-CoA Dehydrogenase, subunit A, domain 3"/>
    <property type="match status" value="1"/>
</dbReference>
<dbReference type="InterPro" id="IPR036250">
    <property type="entry name" value="AcylCo_DH-like_C"/>
</dbReference>
<accession>A0A7Z2G8K4</accession>
<evidence type="ECO:0000313" key="9">
    <source>
        <dbReference type="EMBL" id="QGZ57193.1"/>
    </source>
</evidence>
<dbReference type="KEGG" id="pacp:FAZ97_19905"/>
<name>A0A7Z2G8K4_9BURK</name>
<dbReference type="Gene3D" id="1.10.540.10">
    <property type="entry name" value="Acyl-CoA dehydrogenase/oxidase, N-terminal domain"/>
    <property type="match status" value="1"/>
</dbReference>